<dbReference type="RefSeq" id="WP_102756114.1">
    <property type="nucleotide sequence ID" value="NZ_CP025791.1"/>
</dbReference>
<dbReference type="KEGG" id="fek:C1H87_12380"/>
<feature type="domain" description="HNH nuclease" evidence="1">
    <location>
        <begin position="203"/>
        <end position="255"/>
    </location>
</feature>
<dbReference type="OrthoDB" id="67788at2"/>
<reference evidence="2 3" key="1">
    <citation type="submission" date="2018-01" db="EMBL/GenBank/DDBJ databases">
        <title>Complete genome sequence of Flavivirga eckloniae ECD14 isolated from seaweed Ecklonia cava.</title>
        <authorList>
            <person name="Lee J.H."/>
            <person name="Baik K.S."/>
            <person name="Seong C.N."/>
        </authorList>
    </citation>
    <scope>NUCLEOTIDE SEQUENCE [LARGE SCALE GENOMIC DNA]</scope>
    <source>
        <strain evidence="2 3">ECD14</strain>
    </source>
</reference>
<dbReference type="Proteomes" id="UP000235826">
    <property type="component" value="Chromosome"/>
</dbReference>
<dbReference type="InterPro" id="IPR003615">
    <property type="entry name" value="HNH_nuc"/>
</dbReference>
<organism evidence="2 3">
    <name type="scientific">Flavivirga eckloniae</name>
    <dbReference type="NCBI Taxonomy" id="1803846"/>
    <lineage>
        <taxon>Bacteria</taxon>
        <taxon>Pseudomonadati</taxon>
        <taxon>Bacteroidota</taxon>
        <taxon>Flavobacteriia</taxon>
        <taxon>Flavobacteriales</taxon>
        <taxon>Flavobacteriaceae</taxon>
        <taxon>Flavivirga</taxon>
    </lineage>
</organism>
<accession>A0A2K9PQY5</accession>
<evidence type="ECO:0000313" key="2">
    <source>
        <dbReference type="EMBL" id="AUP79459.1"/>
    </source>
</evidence>
<evidence type="ECO:0000259" key="1">
    <source>
        <dbReference type="Pfam" id="PF13391"/>
    </source>
</evidence>
<keyword evidence="3" id="KW-1185">Reference proteome</keyword>
<dbReference type="AlphaFoldDB" id="A0A2K9PQY5"/>
<name>A0A2K9PQY5_9FLAO</name>
<proteinExistence type="predicted"/>
<sequence>MYYWVNQGKTYKEEKEGGYLWAPTYNSSGNSVFHWDNMTKLMPNDIVLNYYKGYLIGYCIIESKYFLAPQPKEFNVDVEWENEGYMIDAKYFLFSKPLDIKIVYNQIKQYLPSKYSPLNKTGNPPKIKANQGYLYKSNRNITKTVFDLAKVYLDDYDESTNEVNEDPAEYNAPKQTTREGLVTSRIGQGEYRQQILRRWKFKCAVNGASIKEILIASHIVPWRESNDHERLDVDNGLLLSPTYDALFDRHLISFDDDGKILLSNSMDKTEFSILGITGAEKISNLTQGNKKYLKRHREKLVSL</sequence>
<evidence type="ECO:0000313" key="3">
    <source>
        <dbReference type="Proteomes" id="UP000235826"/>
    </source>
</evidence>
<protein>
    <recommendedName>
        <fullName evidence="1">HNH nuclease domain-containing protein</fullName>
    </recommendedName>
</protein>
<gene>
    <name evidence="2" type="ORF">C1H87_12380</name>
</gene>
<dbReference type="EMBL" id="CP025791">
    <property type="protein sequence ID" value="AUP79459.1"/>
    <property type="molecule type" value="Genomic_DNA"/>
</dbReference>
<dbReference type="Pfam" id="PF13391">
    <property type="entry name" value="HNH_2"/>
    <property type="match status" value="1"/>
</dbReference>